<proteinExistence type="predicted"/>
<name>A0A974NPH4_PERPY</name>
<evidence type="ECO:0000313" key="1">
    <source>
        <dbReference type="EMBL" id="QQT01425.1"/>
    </source>
</evidence>
<dbReference type="KEGG" id="ppsr:I6J18_06030"/>
<organism evidence="1 2">
    <name type="scientific">Peribacillus psychrosaccharolyticus</name>
    <name type="common">Bacillus psychrosaccharolyticus</name>
    <dbReference type="NCBI Taxonomy" id="1407"/>
    <lineage>
        <taxon>Bacteria</taxon>
        <taxon>Bacillati</taxon>
        <taxon>Bacillota</taxon>
        <taxon>Bacilli</taxon>
        <taxon>Bacillales</taxon>
        <taxon>Bacillaceae</taxon>
        <taxon>Peribacillus</taxon>
    </lineage>
</organism>
<keyword evidence="2" id="KW-1185">Reference proteome</keyword>
<dbReference type="GO" id="GO:0016853">
    <property type="term" value="F:isomerase activity"/>
    <property type="evidence" value="ECO:0007669"/>
    <property type="project" value="InterPro"/>
</dbReference>
<dbReference type="InterPro" id="IPR014718">
    <property type="entry name" value="GH-type_carb-bd"/>
</dbReference>
<dbReference type="Gene3D" id="2.70.98.10">
    <property type="match status" value="1"/>
</dbReference>
<dbReference type="PANTHER" id="PTHR11122:SF13">
    <property type="entry name" value="GLUCOSE-6-PHOSPHATE 1-EPIMERASE"/>
    <property type="match status" value="1"/>
</dbReference>
<evidence type="ECO:0000313" key="2">
    <source>
        <dbReference type="Proteomes" id="UP000595254"/>
    </source>
</evidence>
<dbReference type="Proteomes" id="UP000595254">
    <property type="component" value="Chromosome"/>
</dbReference>
<reference evidence="1 2" key="1">
    <citation type="submission" date="2021-01" db="EMBL/GenBank/DDBJ databases">
        <title>FDA dAtabase for Regulatory Grade micrObial Sequences (FDA-ARGOS): Supporting development and validation of Infectious Disease Dx tests.</title>
        <authorList>
            <person name="Nelson B."/>
            <person name="Plummer A."/>
            <person name="Tallon L."/>
            <person name="Sadzewicz L."/>
            <person name="Zhao X."/>
            <person name="Boylan J."/>
            <person name="Ott S."/>
            <person name="Bowen H."/>
            <person name="Vavikolanu K."/>
            <person name="Mehta A."/>
            <person name="Aluvathingal J."/>
            <person name="Nadendla S."/>
            <person name="Myers T."/>
            <person name="Yan Y."/>
            <person name="Sichtig H."/>
        </authorList>
    </citation>
    <scope>NUCLEOTIDE SEQUENCE [LARGE SCALE GENOMIC DNA]</scope>
    <source>
        <strain evidence="1 2">FDAARGOS_1161</strain>
    </source>
</reference>
<gene>
    <name evidence="1" type="ORF">I6J18_06030</name>
</gene>
<dbReference type="Pfam" id="PF01263">
    <property type="entry name" value="Aldose_epim"/>
    <property type="match status" value="1"/>
</dbReference>
<protein>
    <submittedName>
        <fullName evidence="1">Aldose epimerase</fullName>
    </submittedName>
</protein>
<dbReference type="InterPro" id="IPR008183">
    <property type="entry name" value="Aldose_1/G6P_1-epimerase"/>
</dbReference>
<dbReference type="AlphaFoldDB" id="A0A974NPH4"/>
<dbReference type="PANTHER" id="PTHR11122">
    <property type="entry name" value="APOSPORY-ASSOCIATED PROTEIN C-RELATED"/>
    <property type="match status" value="1"/>
</dbReference>
<dbReference type="RefSeq" id="WP_040373162.1">
    <property type="nucleotide sequence ID" value="NZ_CP068053.1"/>
</dbReference>
<dbReference type="GO" id="GO:0005975">
    <property type="term" value="P:carbohydrate metabolic process"/>
    <property type="evidence" value="ECO:0007669"/>
    <property type="project" value="InterPro"/>
</dbReference>
<accession>A0A974NPH4</accession>
<dbReference type="EMBL" id="CP068053">
    <property type="protein sequence ID" value="QQT01425.1"/>
    <property type="molecule type" value="Genomic_DNA"/>
</dbReference>
<sequence length="287" mass="32803">MYDVKHYRDENYTIYELSDSTTSSWVKVAPERGGMIIGFGVNGEELLFLNKETFYNSTANVRGGIPILFPISGQLTNGEYEWNGQTYQMKNHGLARNSPWTVIDTSTDDSASITLSLSSNEETKKSYPFDFEVIFTYVLKAQSVSIHQEYSNKSADEMPFYAGFHPYFKTTHKNLAYETDAATYLDYNDLVIKQVSDGLDLTGKKESLALLDAVKKEIAFELPDRQKNLSITYGKEFKPVYLWTEEGQDFVCVEPWMANTNELNRKEELVMLKPGEQLKTFMTFTAK</sequence>
<dbReference type="SUPFAM" id="SSF74650">
    <property type="entry name" value="Galactose mutarotase-like"/>
    <property type="match status" value="1"/>
</dbReference>
<dbReference type="GO" id="GO:0030246">
    <property type="term" value="F:carbohydrate binding"/>
    <property type="evidence" value="ECO:0007669"/>
    <property type="project" value="InterPro"/>
</dbReference>
<dbReference type="InterPro" id="IPR011013">
    <property type="entry name" value="Gal_mutarotase_sf_dom"/>
</dbReference>